<feature type="region of interest" description="Disordered" evidence="2">
    <location>
        <begin position="14"/>
        <end position="48"/>
    </location>
</feature>
<evidence type="ECO:0000256" key="2">
    <source>
        <dbReference type="SAM" id="MobiDB-lite"/>
    </source>
</evidence>
<gene>
    <name evidence="4" type="ORF">FIBSPDRAFT_883365</name>
</gene>
<keyword evidence="1" id="KW-0378">Hydrolase</keyword>
<evidence type="ECO:0000256" key="1">
    <source>
        <dbReference type="ARBA" id="ARBA00022801"/>
    </source>
</evidence>
<dbReference type="STRING" id="436010.A0A166UE45"/>
<keyword evidence="5" id="KW-1185">Reference proteome</keyword>
<evidence type="ECO:0000259" key="3">
    <source>
        <dbReference type="Pfam" id="PF00326"/>
    </source>
</evidence>
<dbReference type="AlphaFoldDB" id="A0A166UE45"/>
<dbReference type="EMBL" id="KV417489">
    <property type="protein sequence ID" value="KZP31606.1"/>
    <property type="molecule type" value="Genomic_DNA"/>
</dbReference>
<dbReference type="PANTHER" id="PTHR48081">
    <property type="entry name" value="AB HYDROLASE SUPERFAMILY PROTEIN C4A8.06C"/>
    <property type="match status" value="1"/>
</dbReference>
<dbReference type="Proteomes" id="UP000076532">
    <property type="component" value="Unassembled WGS sequence"/>
</dbReference>
<accession>A0A166UE45</accession>
<dbReference type="SUPFAM" id="SSF53474">
    <property type="entry name" value="alpha/beta-Hydrolases"/>
    <property type="match status" value="1"/>
</dbReference>
<dbReference type="OrthoDB" id="19653at2759"/>
<feature type="compositionally biased region" description="Polar residues" evidence="2">
    <location>
        <begin position="27"/>
        <end position="40"/>
    </location>
</feature>
<dbReference type="InterPro" id="IPR050300">
    <property type="entry name" value="GDXG_lipolytic_enzyme"/>
</dbReference>
<name>A0A166UE45_9AGAM</name>
<evidence type="ECO:0000313" key="5">
    <source>
        <dbReference type="Proteomes" id="UP000076532"/>
    </source>
</evidence>
<dbReference type="Gene3D" id="3.40.50.1820">
    <property type="entry name" value="alpha/beta hydrolase"/>
    <property type="match status" value="2"/>
</dbReference>
<organism evidence="4 5">
    <name type="scientific">Athelia psychrophila</name>
    <dbReference type="NCBI Taxonomy" id="1759441"/>
    <lineage>
        <taxon>Eukaryota</taxon>
        <taxon>Fungi</taxon>
        <taxon>Dikarya</taxon>
        <taxon>Basidiomycota</taxon>
        <taxon>Agaricomycotina</taxon>
        <taxon>Agaricomycetes</taxon>
        <taxon>Agaricomycetidae</taxon>
        <taxon>Atheliales</taxon>
        <taxon>Atheliaceae</taxon>
        <taxon>Athelia</taxon>
    </lineage>
</organism>
<dbReference type="GO" id="GO:0008236">
    <property type="term" value="F:serine-type peptidase activity"/>
    <property type="evidence" value="ECO:0007669"/>
    <property type="project" value="InterPro"/>
</dbReference>
<dbReference type="GO" id="GO:0006508">
    <property type="term" value="P:proteolysis"/>
    <property type="evidence" value="ECO:0007669"/>
    <property type="project" value="InterPro"/>
</dbReference>
<reference evidence="4 5" key="1">
    <citation type="journal article" date="2016" name="Mol. Biol. Evol.">
        <title>Comparative Genomics of Early-Diverging Mushroom-Forming Fungi Provides Insights into the Origins of Lignocellulose Decay Capabilities.</title>
        <authorList>
            <person name="Nagy L.G."/>
            <person name="Riley R."/>
            <person name="Tritt A."/>
            <person name="Adam C."/>
            <person name="Daum C."/>
            <person name="Floudas D."/>
            <person name="Sun H."/>
            <person name="Yadav J.S."/>
            <person name="Pangilinan J."/>
            <person name="Larsson K.H."/>
            <person name="Matsuura K."/>
            <person name="Barry K."/>
            <person name="Labutti K."/>
            <person name="Kuo R."/>
            <person name="Ohm R.A."/>
            <person name="Bhattacharya S.S."/>
            <person name="Shirouzu T."/>
            <person name="Yoshinaga Y."/>
            <person name="Martin F.M."/>
            <person name="Grigoriev I.V."/>
            <person name="Hibbett D.S."/>
        </authorList>
    </citation>
    <scope>NUCLEOTIDE SEQUENCE [LARGE SCALE GENOMIC DNA]</scope>
    <source>
        <strain evidence="4 5">CBS 109695</strain>
    </source>
</reference>
<dbReference type="InterPro" id="IPR029058">
    <property type="entry name" value="AB_hydrolase_fold"/>
</dbReference>
<dbReference type="PANTHER" id="PTHR48081:SF3">
    <property type="entry name" value="ALPHA_BETA HYDROLASE FOLD-3 DOMAIN-CONTAINING PROTEIN"/>
    <property type="match status" value="1"/>
</dbReference>
<proteinExistence type="predicted"/>
<sequence>MPLSIEGAVNYGPEFRAGKTHHHRQTPAYNPSSGLATSTAEKGRAAAAPRAKFQTKTYQFRISIPPKPFKNVGLDLDYTPDSLAAHINCDSLPSIGGARKAFGEATGVAERACVAGGVMTSSNVGIVEEREDLKGVKRMELRTEDGLLVASDRRKVVWFDKTATSDLDGFSRLELPLECCRATLSSLRNVHRMRQEKRDCDSSDWIFLQILLTRMKDMRCRVNNGAIRWQRLQLNRCYFGAAGLRFLWPLLSETYSTMAYIPNVQSDVKSLTFTYKSVQGHPIEVDIYPPTLGSGHRTIPKVPAVLYFHGGGLAVGDRASWFPGWLQNYRLMPPATGFDIIQDIQDLFRFLASEDATGLNPLLDSSVGTIGVPPFHVDAQAIAVAGSSAGGQCVYYAAVHATPKPKCALSLYGMGGDYLTPQYLTEKTAPFFRGREMLNREDFAPYIHPATESLPHISSSPLSYHPDTRYPTNERMFVSRLYLQLGIMLDYLTGEHAPSLSSKLEQALASDKLDLATLDYPYTPSQYAEFDSINNRIKALIPERLLPAFSQFSVTSSWPPTYLVHGSNDSAVLAHESYYLHRLLTRAGVDAKLQVIEGQEHSFDYEPDAEVQHGKDVFDEVARWIEHQLRE</sequence>
<evidence type="ECO:0000313" key="4">
    <source>
        <dbReference type="EMBL" id="KZP31606.1"/>
    </source>
</evidence>
<protein>
    <submittedName>
        <fullName evidence="4">Alpha/beta-hydrolase</fullName>
    </submittedName>
</protein>
<dbReference type="InterPro" id="IPR001375">
    <property type="entry name" value="Peptidase_S9_cat"/>
</dbReference>
<dbReference type="Pfam" id="PF00326">
    <property type="entry name" value="Peptidase_S9"/>
    <property type="match status" value="1"/>
</dbReference>
<feature type="domain" description="Peptidase S9 prolyl oligopeptidase catalytic" evidence="3">
    <location>
        <begin position="554"/>
        <end position="629"/>
    </location>
</feature>